<name>A0A841G051_9ACTN</name>
<dbReference type="PANTHER" id="PTHR43540:SF6">
    <property type="entry name" value="ISOCHORISMATASE-LIKE DOMAIN-CONTAINING PROTEIN"/>
    <property type="match status" value="1"/>
</dbReference>
<gene>
    <name evidence="3" type="ORF">HNR73_007043</name>
</gene>
<dbReference type="InterPro" id="IPR050272">
    <property type="entry name" value="Isochorismatase-like_hydrls"/>
</dbReference>
<organism evidence="3 4">
    <name type="scientific">Phytomonospora endophytica</name>
    <dbReference type="NCBI Taxonomy" id="714109"/>
    <lineage>
        <taxon>Bacteria</taxon>
        <taxon>Bacillati</taxon>
        <taxon>Actinomycetota</taxon>
        <taxon>Actinomycetes</taxon>
        <taxon>Micromonosporales</taxon>
        <taxon>Micromonosporaceae</taxon>
        <taxon>Phytomonospora</taxon>
    </lineage>
</organism>
<dbReference type="EC" id="3.5.1.110" evidence="3"/>
<dbReference type="Pfam" id="PF00857">
    <property type="entry name" value="Isochorismatase"/>
    <property type="match status" value="1"/>
</dbReference>
<dbReference type="AlphaFoldDB" id="A0A841G051"/>
<dbReference type="PANTHER" id="PTHR43540">
    <property type="entry name" value="PEROXYUREIDOACRYLATE/UREIDOACRYLATE AMIDOHYDROLASE-RELATED"/>
    <property type="match status" value="1"/>
</dbReference>
<dbReference type="EMBL" id="JACHGT010000020">
    <property type="protein sequence ID" value="MBB6039152.1"/>
    <property type="molecule type" value="Genomic_DNA"/>
</dbReference>
<dbReference type="Gene3D" id="3.40.50.850">
    <property type="entry name" value="Isochorismatase-like"/>
    <property type="match status" value="1"/>
</dbReference>
<dbReference type="InterPro" id="IPR036380">
    <property type="entry name" value="Isochorismatase-like_sf"/>
</dbReference>
<sequence>MIPSTHPTEITVEARPEAVAFDLARTAVLVIDMQNDFGAEGGMVHRAGGDLSLVRHTIAPTARLLDAARAAGMTVVYTQHGYLPDLSDLGSPGGKNRLIHEALNVGEEVTAPDGRASRILIHDTWNTEMVGELTPADGDVIVGKNRFSGFRETTLDADLWARGIDTLLVCGWTTSDCVEATVRDAAYRDYRAIVVADCTGETHGREFHANSLALIERMHGWVTDSASVLAALA</sequence>
<evidence type="ECO:0000313" key="4">
    <source>
        <dbReference type="Proteomes" id="UP000548476"/>
    </source>
</evidence>
<evidence type="ECO:0000259" key="2">
    <source>
        <dbReference type="Pfam" id="PF00857"/>
    </source>
</evidence>
<protein>
    <submittedName>
        <fullName evidence="3">Ureidoacrylate peracid hydrolase</fullName>
        <ecNumber evidence="3">3.5.1.110</ecNumber>
    </submittedName>
</protein>
<dbReference type="GO" id="GO:0016787">
    <property type="term" value="F:hydrolase activity"/>
    <property type="evidence" value="ECO:0007669"/>
    <property type="project" value="UniProtKB-KW"/>
</dbReference>
<keyword evidence="1 3" id="KW-0378">Hydrolase</keyword>
<dbReference type="Proteomes" id="UP000548476">
    <property type="component" value="Unassembled WGS sequence"/>
</dbReference>
<proteinExistence type="predicted"/>
<keyword evidence="4" id="KW-1185">Reference proteome</keyword>
<reference evidence="3 4" key="1">
    <citation type="submission" date="2020-08" db="EMBL/GenBank/DDBJ databases">
        <title>Genomic Encyclopedia of Type Strains, Phase IV (KMG-IV): sequencing the most valuable type-strain genomes for metagenomic binning, comparative biology and taxonomic classification.</title>
        <authorList>
            <person name="Goeker M."/>
        </authorList>
    </citation>
    <scope>NUCLEOTIDE SEQUENCE [LARGE SCALE GENOMIC DNA]</scope>
    <source>
        <strain evidence="3 4">YIM 65646</strain>
    </source>
</reference>
<evidence type="ECO:0000256" key="1">
    <source>
        <dbReference type="ARBA" id="ARBA00022801"/>
    </source>
</evidence>
<dbReference type="InterPro" id="IPR000868">
    <property type="entry name" value="Isochorismatase-like_dom"/>
</dbReference>
<dbReference type="RefSeq" id="WP_184792245.1">
    <property type="nucleotide sequence ID" value="NZ_BONT01000051.1"/>
</dbReference>
<evidence type="ECO:0000313" key="3">
    <source>
        <dbReference type="EMBL" id="MBB6039152.1"/>
    </source>
</evidence>
<accession>A0A841G051</accession>
<dbReference type="SUPFAM" id="SSF52499">
    <property type="entry name" value="Isochorismatase-like hydrolases"/>
    <property type="match status" value="1"/>
</dbReference>
<feature type="domain" description="Isochorismatase-like" evidence="2">
    <location>
        <begin position="26"/>
        <end position="226"/>
    </location>
</feature>
<comment type="caution">
    <text evidence="3">The sequence shown here is derived from an EMBL/GenBank/DDBJ whole genome shotgun (WGS) entry which is preliminary data.</text>
</comment>
<dbReference type="CDD" id="cd00431">
    <property type="entry name" value="cysteine_hydrolases"/>
    <property type="match status" value="1"/>
</dbReference>